<gene>
    <name evidence="2" type="ORF">SADO_02930</name>
</gene>
<proteinExistence type="predicted"/>
<accession>A0ABV2AX01</accession>
<name>A0ABV2AX01_9GAMM</name>
<dbReference type="NCBIfam" id="NF033191">
    <property type="entry name" value="JDVT-CTERM"/>
    <property type="match status" value="1"/>
</dbReference>
<protein>
    <submittedName>
        <fullName evidence="2">Serine protease</fullName>
    </submittedName>
</protein>
<evidence type="ECO:0000313" key="2">
    <source>
        <dbReference type="EMBL" id="MES1928175.1"/>
    </source>
</evidence>
<dbReference type="GO" id="GO:0008233">
    <property type="term" value="F:peptidase activity"/>
    <property type="evidence" value="ECO:0007669"/>
    <property type="project" value="UniProtKB-KW"/>
</dbReference>
<evidence type="ECO:0000256" key="1">
    <source>
        <dbReference type="SAM" id="SignalP"/>
    </source>
</evidence>
<dbReference type="EMBL" id="APND01000001">
    <property type="protein sequence ID" value="MES1928175.1"/>
    <property type="molecule type" value="Genomic_DNA"/>
</dbReference>
<sequence length="424" mass="44416">MTDRRLGRRLHFLTVPVVAAAIAATSFSAQAADIVLVVGDSSNSGFNDPTPVEPVGGNGGNTLGAQRRIAFRYAAAILGSRVQSTVPIRIEAAFDSTFACGRNSATLASASPVTFVANFTSQSPREANIFYPLALANALRGRRVSNTVNDVTARFNPGLDSNADCLGGEGWYYGIDGATPDDQPSFVSTVGHELTHGLGFVSLVAVASGDGNQPGQFPRSPSGTRYPDIYSSFIQDLEVSGQPFWPDLTDEQRRESLTNTPNVVFAGDSTNANGAPALTQGTNQGRVKIYTPAALSRSSSIAHWDPSLGPDQIMEPFATGGDTVTRGIGLSSCVLQDIGWPLANGTRCPDDSNEAIQGDMTADDVEVEQPVEMVAGGQSASRDDDDGGSGGGGCTIADNARFDPLWMLLLVAAAGAVLRRRRTA</sequence>
<evidence type="ECO:0000313" key="3">
    <source>
        <dbReference type="Proteomes" id="UP001460888"/>
    </source>
</evidence>
<feature type="signal peptide" evidence="1">
    <location>
        <begin position="1"/>
        <end position="31"/>
    </location>
</feature>
<reference evidence="2 3" key="1">
    <citation type="submission" date="2013-03" db="EMBL/GenBank/DDBJ databases">
        <title>Salinisphaera dokdonensis CL-ES53 Genome Sequencing.</title>
        <authorList>
            <person name="Li C."/>
            <person name="Lai Q."/>
            <person name="Shao Z."/>
        </authorList>
    </citation>
    <scope>NUCLEOTIDE SEQUENCE [LARGE SCALE GENOMIC DNA]</scope>
    <source>
        <strain evidence="2 3">CL-ES53</strain>
    </source>
</reference>
<keyword evidence="2" id="KW-0645">Protease</keyword>
<keyword evidence="1" id="KW-0732">Signal</keyword>
<comment type="caution">
    <text evidence="2">The sequence shown here is derived from an EMBL/GenBank/DDBJ whole genome shotgun (WGS) entry which is preliminary data.</text>
</comment>
<dbReference type="GO" id="GO:0006508">
    <property type="term" value="P:proteolysis"/>
    <property type="evidence" value="ECO:0007669"/>
    <property type="project" value="UniProtKB-KW"/>
</dbReference>
<dbReference type="Proteomes" id="UP001460888">
    <property type="component" value="Unassembled WGS sequence"/>
</dbReference>
<keyword evidence="3" id="KW-1185">Reference proteome</keyword>
<feature type="chain" id="PRO_5046199830" evidence="1">
    <location>
        <begin position="32"/>
        <end position="424"/>
    </location>
</feature>
<keyword evidence="2" id="KW-0378">Hydrolase</keyword>
<organism evidence="2 3">
    <name type="scientific">Salinisphaera dokdonensis CL-ES53</name>
    <dbReference type="NCBI Taxonomy" id="1304272"/>
    <lineage>
        <taxon>Bacteria</taxon>
        <taxon>Pseudomonadati</taxon>
        <taxon>Pseudomonadota</taxon>
        <taxon>Gammaproteobacteria</taxon>
        <taxon>Salinisphaerales</taxon>
        <taxon>Salinisphaeraceae</taxon>
        <taxon>Salinisphaera</taxon>
    </lineage>
</organism>